<keyword evidence="1" id="KW-0472">Membrane</keyword>
<dbReference type="OrthoDB" id="3480304at2"/>
<gene>
    <name evidence="2" type="ORF">SAMN05216267_104659</name>
</gene>
<accession>A0A1H8SZB0</accession>
<reference evidence="2 3" key="1">
    <citation type="submission" date="2016-10" db="EMBL/GenBank/DDBJ databases">
        <authorList>
            <person name="de Groot N.N."/>
        </authorList>
    </citation>
    <scope>NUCLEOTIDE SEQUENCE [LARGE SCALE GENOMIC DNA]</scope>
    <source>
        <strain evidence="2 3">CGMCC 4.2026</strain>
    </source>
</reference>
<organism evidence="2 3">
    <name type="scientific">Actinacidiphila rubida</name>
    <dbReference type="NCBI Taxonomy" id="310780"/>
    <lineage>
        <taxon>Bacteria</taxon>
        <taxon>Bacillati</taxon>
        <taxon>Actinomycetota</taxon>
        <taxon>Actinomycetes</taxon>
        <taxon>Kitasatosporales</taxon>
        <taxon>Streptomycetaceae</taxon>
        <taxon>Actinacidiphila</taxon>
    </lineage>
</organism>
<proteinExistence type="predicted"/>
<evidence type="ECO:0008006" key="4">
    <source>
        <dbReference type="Google" id="ProtNLM"/>
    </source>
</evidence>
<evidence type="ECO:0000256" key="1">
    <source>
        <dbReference type="SAM" id="Phobius"/>
    </source>
</evidence>
<name>A0A1H8SZB0_9ACTN</name>
<evidence type="ECO:0000313" key="3">
    <source>
        <dbReference type="Proteomes" id="UP000181951"/>
    </source>
</evidence>
<dbReference type="AlphaFoldDB" id="A0A1H8SZB0"/>
<feature type="transmembrane region" description="Helical" evidence="1">
    <location>
        <begin position="61"/>
        <end position="80"/>
    </location>
</feature>
<dbReference type="STRING" id="310780.SAMN05216267_104659"/>
<evidence type="ECO:0000313" key="2">
    <source>
        <dbReference type="EMBL" id="SEO83684.1"/>
    </source>
</evidence>
<protein>
    <recommendedName>
        <fullName evidence="4">Holin</fullName>
    </recommendedName>
</protein>
<dbReference type="RefSeq" id="WP_069466115.1">
    <property type="nucleotide sequence ID" value="NZ_FODD01000046.1"/>
</dbReference>
<sequence>MPTIFRREPALWLALIAVAVKLVTAFGLNLTSDQQAVINAVAAALVGLIVAVTVHDGIGAAVLGFVQAAIALAVGFGLHWSPEQQAVVLSFASAVVAMWTRTQVTAPARPVSKPTLAPAPQNN</sequence>
<keyword evidence="3" id="KW-1185">Reference proteome</keyword>
<keyword evidence="1" id="KW-0812">Transmembrane</keyword>
<keyword evidence="1" id="KW-1133">Transmembrane helix</keyword>
<feature type="transmembrane region" description="Helical" evidence="1">
    <location>
        <begin position="35"/>
        <end position="54"/>
    </location>
</feature>
<dbReference type="Proteomes" id="UP000181951">
    <property type="component" value="Unassembled WGS sequence"/>
</dbReference>
<dbReference type="EMBL" id="FODD01000046">
    <property type="protein sequence ID" value="SEO83684.1"/>
    <property type="molecule type" value="Genomic_DNA"/>
</dbReference>